<feature type="compositionally biased region" description="Acidic residues" evidence="8">
    <location>
        <begin position="1032"/>
        <end position="1043"/>
    </location>
</feature>
<dbReference type="OrthoDB" id="1109224at2759"/>
<keyword evidence="3" id="KW-0677">Repeat</keyword>
<dbReference type="FunFam" id="3.40.50.300:FF:001002">
    <property type="entry name" value="Disease resistance protein (TIR-NBS-LRR class)"/>
    <property type="match status" value="1"/>
</dbReference>
<evidence type="ECO:0000256" key="8">
    <source>
        <dbReference type="SAM" id="MobiDB-lite"/>
    </source>
</evidence>
<dbReference type="GeneID" id="108820540"/>
<evidence type="ECO:0000256" key="5">
    <source>
        <dbReference type="ARBA" id="ARBA00022821"/>
    </source>
</evidence>
<dbReference type="FunFam" id="1.10.8.430:FF:000002">
    <property type="entry name" value="Disease resistance protein (TIR-NBS-LRR class)"/>
    <property type="match status" value="1"/>
</dbReference>
<dbReference type="GO" id="GO:0006952">
    <property type="term" value="P:defense response"/>
    <property type="evidence" value="ECO:0007669"/>
    <property type="project" value="UniProtKB-KW"/>
</dbReference>
<dbReference type="Pfam" id="PF01582">
    <property type="entry name" value="TIR"/>
    <property type="match status" value="1"/>
</dbReference>
<keyword evidence="4" id="KW-0378">Hydrolase</keyword>
<dbReference type="SUPFAM" id="SSF52058">
    <property type="entry name" value="L domain-like"/>
    <property type="match status" value="1"/>
</dbReference>
<dbReference type="Gene3D" id="3.40.50.300">
    <property type="entry name" value="P-loop containing nucleotide triphosphate hydrolases"/>
    <property type="match status" value="1"/>
</dbReference>
<evidence type="ECO:0000313" key="10">
    <source>
        <dbReference type="Proteomes" id="UP000504610"/>
    </source>
</evidence>
<dbReference type="InterPro" id="IPR058192">
    <property type="entry name" value="WHD_ROQ1-like"/>
</dbReference>
<evidence type="ECO:0000313" key="11">
    <source>
        <dbReference type="RefSeq" id="XP_018448997.1"/>
    </source>
</evidence>
<accession>A0A6J0KM13</accession>
<feature type="domain" description="TIR" evidence="9">
    <location>
        <begin position="58"/>
        <end position="222"/>
    </location>
</feature>
<dbReference type="PANTHER" id="PTHR11017:SF297">
    <property type="entry name" value="ADP-RIBOSYL CYCLASE_CYCLIC ADP-RIBOSE HYDROLASE"/>
    <property type="match status" value="1"/>
</dbReference>
<evidence type="ECO:0000259" key="9">
    <source>
        <dbReference type="PROSITE" id="PS50104"/>
    </source>
</evidence>
<dbReference type="InterPro" id="IPR044974">
    <property type="entry name" value="Disease_R_plants"/>
</dbReference>
<dbReference type="EC" id="3.2.2.6" evidence="1"/>
<dbReference type="PRINTS" id="PR00364">
    <property type="entry name" value="DISEASERSIST"/>
</dbReference>
<dbReference type="Gene3D" id="3.40.50.10140">
    <property type="entry name" value="Toll/interleukin-1 receptor homology (TIR) domain"/>
    <property type="match status" value="1"/>
</dbReference>
<feature type="region of interest" description="Disordered" evidence="8">
    <location>
        <begin position="1018"/>
        <end position="1043"/>
    </location>
</feature>
<dbReference type="RefSeq" id="XP_018448997.1">
    <property type="nucleotide sequence ID" value="XM_018593495.2"/>
</dbReference>
<evidence type="ECO:0000256" key="7">
    <source>
        <dbReference type="ARBA" id="ARBA00047304"/>
    </source>
</evidence>
<keyword evidence="5" id="KW-0611">Plant defense</keyword>
<dbReference type="SUPFAM" id="SSF52540">
    <property type="entry name" value="P-loop containing nucleoside triphosphate hydrolases"/>
    <property type="match status" value="1"/>
</dbReference>
<keyword evidence="2" id="KW-0433">Leucine-rich repeat</keyword>
<evidence type="ECO:0000256" key="1">
    <source>
        <dbReference type="ARBA" id="ARBA00011982"/>
    </source>
</evidence>
<reference evidence="11" key="2">
    <citation type="submission" date="2025-08" db="UniProtKB">
        <authorList>
            <consortium name="RefSeq"/>
        </authorList>
    </citation>
    <scope>IDENTIFICATION</scope>
    <source>
        <tissue evidence="11">Leaf</tissue>
    </source>
</reference>
<dbReference type="InterPro" id="IPR036390">
    <property type="entry name" value="WH_DNA-bd_sf"/>
</dbReference>
<dbReference type="SMART" id="SM00382">
    <property type="entry name" value="AAA"/>
    <property type="match status" value="1"/>
</dbReference>
<dbReference type="InterPro" id="IPR003593">
    <property type="entry name" value="AAA+_ATPase"/>
</dbReference>
<dbReference type="InterPro" id="IPR002182">
    <property type="entry name" value="NB-ARC"/>
</dbReference>
<dbReference type="InterPro" id="IPR042197">
    <property type="entry name" value="Apaf_helical"/>
</dbReference>
<dbReference type="SUPFAM" id="SSF46785">
    <property type="entry name" value="Winged helix' DNA-binding domain"/>
    <property type="match status" value="1"/>
</dbReference>
<dbReference type="InterPro" id="IPR011713">
    <property type="entry name" value="Leu-rich_rpt_3"/>
</dbReference>
<dbReference type="PANTHER" id="PTHR11017">
    <property type="entry name" value="LEUCINE-RICH REPEAT-CONTAINING PROTEIN"/>
    <property type="match status" value="1"/>
</dbReference>
<dbReference type="SMART" id="SM00255">
    <property type="entry name" value="TIR"/>
    <property type="match status" value="1"/>
</dbReference>
<keyword evidence="10" id="KW-1185">Reference proteome</keyword>
<dbReference type="InterPro" id="IPR045344">
    <property type="entry name" value="C-JID"/>
</dbReference>
<dbReference type="InterPro" id="IPR035897">
    <property type="entry name" value="Toll_tir_struct_dom_sf"/>
</dbReference>
<comment type="catalytic activity">
    <reaction evidence="7">
        <text>NAD(+) + H2O = ADP-D-ribose + nicotinamide + H(+)</text>
        <dbReference type="Rhea" id="RHEA:16301"/>
        <dbReference type="ChEBI" id="CHEBI:15377"/>
        <dbReference type="ChEBI" id="CHEBI:15378"/>
        <dbReference type="ChEBI" id="CHEBI:17154"/>
        <dbReference type="ChEBI" id="CHEBI:57540"/>
        <dbReference type="ChEBI" id="CHEBI:57967"/>
        <dbReference type="EC" id="3.2.2.6"/>
    </reaction>
    <physiologicalReaction direction="left-to-right" evidence="7">
        <dbReference type="Rhea" id="RHEA:16302"/>
    </physiologicalReaction>
</comment>
<dbReference type="FunFam" id="3.40.50.10140:FF:000007">
    <property type="entry name" value="Disease resistance protein (TIR-NBS-LRR class)"/>
    <property type="match status" value="1"/>
</dbReference>
<sequence>MDFFLSRTNVVSAAAISLLALLGTRFFNRRSKSHQENKTMASSSITLLDPPSSLPRNWKHHVFPSFHGADVRKSFLSHIVKEFKSKGIDLFIDNDLERSKSIGPELVEAIKGSRIAIVLLSKNYASSTWCLNELVEIVKCKEEFGQTVMPLFYEVDPTDIKKQKGYFGEVFRKTCKGKRKEEIQRWKHALTEVAQITGYHSTNWETEAKMIEDTATDVSNKLNLSAPCSDFDSLVGMESHMTRMEPLLQLDSSEVRKIGIWGSPGIGKTTIARSLFNRHSQEFQLSVFVDNIKKEYAIPSSSDDYSVKLYLQKQFMSRLTNNTCVSISHLGVVEDRLKDKKVLVVLDDVDHLEQVEAMAKETYWFGPGSRIIIVTQDQRVLRASGVNYIHEVNLPSYDEALQMFCMYAFDQKYPKDGFQELAWKVKDLVGCLPLGLRVMGSYFRGMSEQEWTEALPRLRTHLDIDGEITSILKFSYDALGVENQSLFLHIACFFHYEKVDIVKGCLEKSVLDVTHGLRVLVEKSLIYIEEERIKMAELLLQLGRKIVREESIREPGKRQFLHDANDIDEVLSDDKTDSRSVIGIYLWRRKDIACTNARAFKRLYNLRFLETDGKCINPQSINYISQNLRVLIWEDFEIPCFPSSFNPKFLVRLVMHYSELEKLWEGTQQPLSNLKWMDLSYSRRLKELPDLSTAVNLQELSLRGCESLVKLPSSIGNAIDLRELDLRFCSSLTKLPSSMRNLGRLSTLVLSGCSELEVNLANINLESLDELNLSGCSSLKSYHESSTDIEVLDPWRRRKSRLRQLVINGMEKLVSLPQLPDSLWLLDAEICESLERLDCSFRNPDIRLNFRNCFKLNQEARDLIIRTPTNEYAVFPAEEVPPCFTHRSFGSSLTVKLNQLTVGKSIKFKACVIYADVGDDRYRWDDTSVYCTITSGRNASIAFKKRVELFLPGHLFTFEVEVETEEVTSTELLFDFDVTTHGVYEYDCDHETWKPCKIKGCGIIELLEVPLLSFRDGDEDCEPSDTERFADDNEDYEPSDIEI</sequence>
<evidence type="ECO:0000256" key="4">
    <source>
        <dbReference type="ARBA" id="ARBA00022801"/>
    </source>
</evidence>
<dbReference type="PROSITE" id="PS50104">
    <property type="entry name" value="TIR"/>
    <property type="match status" value="1"/>
</dbReference>
<organism evidence="10 11">
    <name type="scientific">Raphanus sativus</name>
    <name type="common">Radish</name>
    <name type="synonym">Raphanus raphanistrum var. sativus</name>
    <dbReference type="NCBI Taxonomy" id="3726"/>
    <lineage>
        <taxon>Eukaryota</taxon>
        <taxon>Viridiplantae</taxon>
        <taxon>Streptophyta</taxon>
        <taxon>Embryophyta</taxon>
        <taxon>Tracheophyta</taxon>
        <taxon>Spermatophyta</taxon>
        <taxon>Magnoliopsida</taxon>
        <taxon>eudicotyledons</taxon>
        <taxon>Gunneridae</taxon>
        <taxon>Pentapetalae</taxon>
        <taxon>rosids</taxon>
        <taxon>malvids</taxon>
        <taxon>Brassicales</taxon>
        <taxon>Brassicaceae</taxon>
        <taxon>Brassiceae</taxon>
        <taxon>Raphanus</taxon>
    </lineage>
</organism>
<gene>
    <name evidence="11" type="primary">LOC108820540</name>
</gene>
<dbReference type="AlphaFoldDB" id="A0A6J0KM13"/>
<dbReference type="SUPFAM" id="SSF52200">
    <property type="entry name" value="Toll/Interleukin receptor TIR domain"/>
    <property type="match status" value="1"/>
</dbReference>
<dbReference type="KEGG" id="rsz:108820540"/>
<dbReference type="Pfam" id="PF07725">
    <property type="entry name" value="LRR_3"/>
    <property type="match status" value="1"/>
</dbReference>
<proteinExistence type="predicted"/>
<dbReference type="Proteomes" id="UP000504610">
    <property type="component" value="Chromosome 8"/>
</dbReference>
<evidence type="ECO:0000256" key="2">
    <source>
        <dbReference type="ARBA" id="ARBA00022614"/>
    </source>
</evidence>
<protein>
    <recommendedName>
        <fullName evidence="1">ADP-ribosyl cyclase/cyclic ADP-ribose hydrolase</fullName>
        <ecNumber evidence="1">3.2.2.6</ecNumber>
    </recommendedName>
</protein>
<reference evidence="10" key="1">
    <citation type="journal article" date="2019" name="Database">
        <title>The radish genome database (RadishGD): an integrated information resource for radish genomics.</title>
        <authorList>
            <person name="Yu H.J."/>
            <person name="Baek S."/>
            <person name="Lee Y.J."/>
            <person name="Cho A."/>
            <person name="Mun J.H."/>
        </authorList>
    </citation>
    <scope>NUCLEOTIDE SEQUENCE [LARGE SCALE GENOMIC DNA]</scope>
    <source>
        <strain evidence="10">cv. WK10039</strain>
    </source>
</reference>
<evidence type="ECO:0000256" key="3">
    <source>
        <dbReference type="ARBA" id="ARBA00022737"/>
    </source>
</evidence>
<dbReference type="Pfam" id="PF00931">
    <property type="entry name" value="NB-ARC"/>
    <property type="match status" value="1"/>
</dbReference>
<dbReference type="InterPro" id="IPR000157">
    <property type="entry name" value="TIR_dom"/>
</dbReference>
<dbReference type="Pfam" id="PF23282">
    <property type="entry name" value="WHD_ROQ1"/>
    <property type="match status" value="1"/>
</dbReference>
<keyword evidence="6" id="KW-0520">NAD</keyword>
<dbReference type="Pfam" id="PF20160">
    <property type="entry name" value="C-JID"/>
    <property type="match status" value="1"/>
</dbReference>
<evidence type="ECO:0000256" key="6">
    <source>
        <dbReference type="ARBA" id="ARBA00023027"/>
    </source>
</evidence>
<dbReference type="Gene3D" id="1.10.8.430">
    <property type="entry name" value="Helical domain of apoptotic protease-activating factors"/>
    <property type="match status" value="1"/>
</dbReference>
<dbReference type="GO" id="GO:0007165">
    <property type="term" value="P:signal transduction"/>
    <property type="evidence" value="ECO:0007669"/>
    <property type="project" value="InterPro"/>
</dbReference>
<dbReference type="Gene3D" id="3.80.10.10">
    <property type="entry name" value="Ribonuclease Inhibitor"/>
    <property type="match status" value="1"/>
</dbReference>
<dbReference type="GO" id="GO:0043531">
    <property type="term" value="F:ADP binding"/>
    <property type="evidence" value="ECO:0007669"/>
    <property type="project" value="InterPro"/>
</dbReference>
<dbReference type="GO" id="GO:0061809">
    <property type="term" value="F:NAD+ nucleosidase activity, cyclic ADP-ribose generating"/>
    <property type="evidence" value="ECO:0007669"/>
    <property type="project" value="UniProtKB-EC"/>
</dbReference>
<name>A0A6J0KM13_RAPSA</name>
<dbReference type="InterPro" id="IPR027417">
    <property type="entry name" value="P-loop_NTPase"/>
</dbReference>
<dbReference type="InterPro" id="IPR032675">
    <property type="entry name" value="LRR_dom_sf"/>
</dbReference>